<feature type="compositionally biased region" description="Pro residues" evidence="1">
    <location>
        <begin position="184"/>
        <end position="201"/>
    </location>
</feature>
<feature type="region of interest" description="Disordered" evidence="1">
    <location>
        <begin position="82"/>
        <end position="120"/>
    </location>
</feature>
<organism evidence="2">
    <name type="scientific">Spodoptera frugiperda</name>
    <name type="common">Fall armyworm</name>
    <dbReference type="NCBI Taxonomy" id="7108"/>
    <lineage>
        <taxon>Eukaryota</taxon>
        <taxon>Metazoa</taxon>
        <taxon>Ecdysozoa</taxon>
        <taxon>Arthropoda</taxon>
        <taxon>Hexapoda</taxon>
        <taxon>Insecta</taxon>
        <taxon>Pterygota</taxon>
        <taxon>Neoptera</taxon>
        <taxon>Endopterygota</taxon>
        <taxon>Lepidoptera</taxon>
        <taxon>Glossata</taxon>
        <taxon>Ditrysia</taxon>
        <taxon>Noctuoidea</taxon>
        <taxon>Noctuidae</taxon>
        <taxon>Amphipyrinae</taxon>
        <taxon>Spodoptera</taxon>
    </lineage>
</organism>
<dbReference type="AlphaFoldDB" id="A0A2H1VY83"/>
<feature type="region of interest" description="Disordered" evidence="1">
    <location>
        <begin position="156"/>
        <end position="217"/>
    </location>
</feature>
<accession>A0A2H1VY83</accession>
<evidence type="ECO:0000256" key="1">
    <source>
        <dbReference type="SAM" id="MobiDB-lite"/>
    </source>
</evidence>
<name>A0A2H1VY83_SPOFR</name>
<dbReference type="EMBL" id="ODYU01005188">
    <property type="protein sequence ID" value="SOQ45801.1"/>
    <property type="molecule type" value="Genomic_DNA"/>
</dbReference>
<gene>
    <name evidence="2" type="ORF">SFRICE_002511</name>
</gene>
<evidence type="ECO:0000313" key="2">
    <source>
        <dbReference type="EMBL" id="SOQ45801.1"/>
    </source>
</evidence>
<feature type="compositionally biased region" description="Basic and acidic residues" evidence="1">
    <location>
        <begin position="307"/>
        <end position="316"/>
    </location>
</feature>
<proteinExistence type="predicted"/>
<reference evidence="2" key="1">
    <citation type="submission" date="2016-07" db="EMBL/GenBank/DDBJ databases">
        <authorList>
            <person name="Bretaudeau A."/>
        </authorList>
    </citation>
    <scope>NUCLEOTIDE SEQUENCE</scope>
    <source>
        <strain evidence="2">Rice</strain>
        <tissue evidence="2">Whole body</tissue>
    </source>
</reference>
<sequence>MKRGYSTVPEYVLAVCVHSQKIRVEIDCGVRCCRRAPARGRGCVRRCAWRGRGAGGAERVRGPAGARAADAPRWWAATAARRARRAPGRRGMSSAPARPGPRARHGAGRARAPSHPLLREEDLPQADVLPPLLGPAVGPHRAGLRLRRYASRMRPVRVDTGSARGRRRHDQRVMQPGARAWPRACPPRPGRPPRSIPPRRPAPSARPASRLDYPPTSSRAHVACQPCIALHLKFQGPVARGGARRCIPRSCIPRLSNTMRACPMLCEVNKLSLQHARQFQTKPLDEQRNNNVHYVALTRTISTHVARQSDARETMRVRPPRAAHPLSRDKGCGAARRGTTRRVRMDKLLSRADTALGHLF</sequence>
<feature type="region of interest" description="Disordered" evidence="1">
    <location>
        <begin position="306"/>
        <end position="338"/>
    </location>
</feature>
<protein>
    <submittedName>
        <fullName evidence="2">SFRICE_002511</fullName>
    </submittedName>
</protein>